<accession>A0A2T2N7G6</accession>
<evidence type="ECO:0000313" key="2">
    <source>
        <dbReference type="EMBL" id="PSN61377.1"/>
    </source>
</evidence>
<dbReference type="STRING" id="1448308.A0A2T2N7G6"/>
<name>A0A2T2N7G6_CORCC</name>
<dbReference type="PANTHER" id="PTHR17630:SF44">
    <property type="entry name" value="PROTEIN AIM2"/>
    <property type="match status" value="1"/>
</dbReference>
<dbReference type="AlphaFoldDB" id="A0A2T2N7G6"/>
<sequence>MSSFPAGQCCVQGVKHEGTAKGEIKEVNGVRTYFSYPEDKSTQNAVLILTDIMGVDLVNSQLIADDFAANGYFAVIPDLFNGNPAPLNPPPGFDLMAWVSTDLPKVPVVDSVVENTLKHMRGDLGCKRIGGVGYCFGGKYVCRFLKPGKLDAGFTAHPSFVDKEELEAIEGPLSIAAAEVDQIFPAPKRRESEDILEKKSVPYQLSLFSDVQHGFAARCDLSKPREKFAKEQAFFQAVNWFNEYVKKA</sequence>
<dbReference type="GO" id="GO:0016787">
    <property type="term" value="F:hydrolase activity"/>
    <property type="evidence" value="ECO:0007669"/>
    <property type="project" value="UniProtKB-KW"/>
</dbReference>
<proteinExistence type="predicted"/>
<keyword evidence="3" id="KW-1185">Reference proteome</keyword>
<dbReference type="Proteomes" id="UP000240883">
    <property type="component" value="Unassembled WGS sequence"/>
</dbReference>
<dbReference type="Gene3D" id="3.40.50.1820">
    <property type="entry name" value="alpha/beta hydrolase"/>
    <property type="match status" value="1"/>
</dbReference>
<gene>
    <name evidence="2" type="ORF">BS50DRAFT_149476</name>
</gene>
<protein>
    <submittedName>
        <fullName evidence="2">Alpha/beta-hydrolase</fullName>
    </submittedName>
</protein>
<evidence type="ECO:0000313" key="3">
    <source>
        <dbReference type="Proteomes" id="UP000240883"/>
    </source>
</evidence>
<evidence type="ECO:0000259" key="1">
    <source>
        <dbReference type="Pfam" id="PF01738"/>
    </source>
</evidence>
<feature type="domain" description="Dienelactone hydrolase" evidence="1">
    <location>
        <begin position="31"/>
        <end position="244"/>
    </location>
</feature>
<keyword evidence="2" id="KW-0378">Hydrolase</keyword>
<dbReference type="SUPFAM" id="SSF53474">
    <property type="entry name" value="alpha/beta-Hydrolases"/>
    <property type="match status" value="1"/>
</dbReference>
<dbReference type="InterPro" id="IPR029058">
    <property type="entry name" value="AB_hydrolase_fold"/>
</dbReference>
<dbReference type="OrthoDB" id="17560at2759"/>
<dbReference type="EMBL" id="KZ678144">
    <property type="protein sequence ID" value="PSN61377.1"/>
    <property type="molecule type" value="Genomic_DNA"/>
</dbReference>
<dbReference type="InterPro" id="IPR002925">
    <property type="entry name" value="Dienelactn_hydro"/>
</dbReference>
<dbReference type="PANTHER" id="PTHR17630">
    <property type="entry name" value="DIENELACTONE HYDROLASE"/>
    <property type="match status" value="1"/>
</dbReference>
<reference evidence="2 3" key="1">
    <citation type="journal article" date="2018" name="Front. Microbiol.">
        <title>Genome-Wide Analysis of Corynespora cassiicola Leaf Fall Disease Putative Effectors.</title>
        <authorList>
            <person name="Lopez D."/>
            <person name="Ribeiro S."/>
            <person name="Label P."/>
            <person name="Fumanal B."/>
            <person name="Venisse J.S."/>
            <person name="Kohler A."/>
            <person name="de Oliveira R.R."/>
            <person name="Labutti K."/>
            <person name="Lipzen A."/>
            <person name="Lail K."/>
            <person name="Bauer D."/>
            <person name="Ohm R.A."/>
            <person name="Barry K.W."/>
            <person name="Spatafora J."/>
            <person name="Grigoriev I.V."/>
            <person name="Martin F.M."/>
            <person name="Pujade-Renaud V."/>
        </authorList>
    </citation>
    <scope>NUCLEOTIDE SEQUENCE [LARGE SCALE GENOMIC DNA]</scope>
    <source>
        <strain evidence="2 3">Philippines</strain>
    </source>
</reference>
<organism evidence="2 3">
    <name type="scientific">Corynespora cassiicola Philippines</name>
    <dbReference type="NCBI Taxonomy" id="1448308"/>
    <lineage>
        <taxon>Eukaryota</taxon>
        <taxon>Fungi</taxon>
        <taxon>Dikarya</taxon>
        <taxon>Ascomycota</taxon>
        <taxon>Pezizomycotina</taxon>
        <taxon>Dothideomycetes</taxon>
        <taxon>Pleosporomycetidae</taxon>
        <taxon>Pleosporales</taxon>
        <taxon>Corynesporascaceae</taxon>
        <taxon>Corynespora</taxon>
    </lineage>
</organism>
<dbReference type="Pfam" id="PF01738">
    <property type="entry name" value="DLH"/>
    <property type="match status" value="1"/>
</dbReference>